<dbReference type="EMBL" id="PDUG01000006">
    <property type="protein sequence ID" value="PIC15406.1"/>
    <property type="molecule type" value="Genomic_DNA"/>
</dbReference>
<comment type="caution">
    <text evidence="1">The sequence shown here is derived from an EMBL/GenBank/DDBJ whole genome shotgun (WGS) entry which is preliminary data.</text>
</comment>
<keyword evidence="2" id="KW-1185">Reference proteome</keyword>
<organism evidence="1 2">
    <name type="scientific">Caenorhabditis nigoni</name>
    <dbReference type="NCBI Taxonomy" id="1611254"/>
    <lineage>
        <taxon>Eukaryota</taxon>
        <taxon>Metazoa</taxon>
        <taxon>Ecdysozoa</taxon>
        <taxon>Nematoda</taxon>
        <taxon>Chromadorea</taxon>
        <taxon>Rhabditida</taxon>
        <taxon>Rhabditina</taxon>
        <taxon>Rhabditomorpha</taxon>
        <taxon>Rhabditoidea</taxon>
        <taxon>Rhabditidae</taxon>
        <taxon>Peloderinae</taxon>
        <taxon>Caenorhabditis</taxon>
    </lineage>
</organism>
<dbReference type="AlphaFoldDB" id="A0A2G5SKM4"/>
<dbReference type="OrthoDB" id="10475624at2759"/>
<gene>
    <name evidence="1" type="primary">Cnig_chr_X.g22393</name>
    <name evidence="1" type="ORF">B9Z55_022393</name>
</gene>
<protein>
    <submittedName>
        <fullName evidence="1">Uncharacterized protein</fullName>
    </submittedName>
</protein>
<evidence type="ECO:0000313" key="2">
    <source>
        <dbReference type="Proteomes" id="UP000230233"/>
    </source>
</evidence>
<evidence type="ECO:0000313" key="1">
    <source>
        <dbReference type="EMBL" id="PIC15406.1"/>
    </source>
</evidence>
<accession>A0A2G5SKM4</accession>
<reference evidence="2" key="1">
    <citation type="submission" date="2017-10" db="EMBL/GenBank/DDBJ databases">
        <title>Rapid genome shrinkage in a self-fertile nematode reveals novel sperm competition proteins.</title>
        <authorList>
            <person name="Yin D."/>
            <person name="Schwarz E.M."/>
            <person name="Thomas C.G."/>
            <person name="Felde R.L."/>
            <person name="Korf I.F."/>
            <person name="Cutter A.D."/>
            <person name="Schartner C.M."/>
            <person name="Ralston E.J."/>
            <person name="Meyer B.J."/>
            <person name="Haag E.S."/>
        </authorList>
    </citation>
    <scope>NUCLEOTIDE SEQUENCE [LARGE SCALE GENOMIC DNA]</scope>
    <source>
        <strain evidence="2">JU1422</strain>
    </source>
</reference>
<name>A0A2G5SKM4_9PELO</name>
<proteinExistence type="predicted"/>
<sequence length="95" mass="11258">MLEMFVDKERVRRTAKQPLNVVKVALHLTKKKEMKTVKGQNRLVNRLNEIVRMDGQYVKKEETVDSMIQLLEIHEMIGKNYDSGRSNYHIWFPGK</sequence>
<dbReference type="Proteomes" id="UP000230233">
    <property type="component" value="Chromosome X"/>
</dbReference>